<proteinExistence type="predicted"/>
<dbReference type="Proteomes" id="UP001275932">
    <property type="component" value="Unassembled WGS sequence"/>
</dbReference>
<dbReference type="Pfam" id="PF21750">
    <property type="entry name" value="DACNH"/>
    <property type="match status" value="1"/>
</dbReference>
<dbReference type="RefSeq" id="WP_370397184.1">
    <property type="nucleotide sequence ID" value="NZ_JALBUT010000006.1"/>
</dbReference>
<dbReference type="PROSITE" id="PS51794">
    <property type="entry name" value="DAC"/>
    <property type="match status" value="1"/>
</dbReference>
<dbReference type="InterPro" id="IPR003390">
    <property type="entry name" value="DNA_integrity_scan_DisA_N"/>
</dbReference>
<dbReference type="InterPro" id="IPR048555">
    <property type="entry name" value="DACNH"/>
</dbReference>
<evidence type="ECO:0000259" key="1">
    <source>
        <dbReference type="PROSITE" id="PS51794"/>
    </source>
</evidence>
<feature type="domain" description="DAC" evidence="1">
    <location>
        <begin position="368"/>
        <end position="505"/>
    </location>
</feature>
<dbReference type="SUPFAM" id="SSF143597">
    <property type="entry name" value="YojJ-like"/>
    <property type="match status" value="1"/>
</dbReference>
<dbReference type="Pfam" id="PF21752">
    <property type="entry name" value="DACNG"/>
    <property type="match status" value="1"/>
</dbReference>
<organism evidence="2 3">
    <name type="scientific">Intestinicryptomonas porci</name>
    <dbReference type="NCBI Taxonomy" id="2926320"/>
    <lineage>
        <taxon>Bacteria</taxon>
        <taxon>Pseudomonadati</taxon>
        <taxon>Verrucomicrobiota</taxon>
        <taxon>Opitutia</taxon>
        <taxon>Opitutales</taxon>
        <taxon>Intestinicryptomonaceae</taxon>
        <taxon>Intestinicryptomonas</taxon>
    </lineage>
</organism>
<dbReference type="Gene3D" id="3.40.1700.10">
    <property type="entry name" value="DNA integrity scanning protein, DisA, N-terminal domain"/>
    <property type="match status" value="1"/>
</dbReference>
<dbReference type="InterPro" id="IPR048554">
    <property type="entry name" value="DACNG"/>
</dbReference>
<evidence type="ECO:0000313" key="3">
    <source>
        <dbReference type="Proteomes" id="UP001275932"/>
    </source>
</evidence>
<sequence length="505" mass="55685">MSSTTENPNAKYAVFLQNASERAMSLFSYMDKHASPVVFLVSETEREAKAEGGAEQVSQSLKEFDFDIIAPKDFWISKDDFADFGKTFQKISSDKPSRRISDMPSSYTSPDSPFANMREAILRTVVASPKNPQNLKFFTSEASVSTGRNIFVVLGVDEDVLSGYPSLDAQSDAGDFLSTSFIISLIDEFLEKHRIELDMPPDATETGGFHFGLDSILYQAGRNFVGDIVYRVSGKPQSLWKERLFTICTQISRTSYELGEAVGTILLAPQNAMARSIEFSGMPRLGNVRSTRKLLELTKDGMVLHSDTEIVLGLAKLPRRMPKNAKSFFIDFLGMHKWRIRYGSKSLIDVSYGMPVPPRSTYDGGEFAAAIKKVFSFKGSRKVDRLIELIQAAMREKKGTMLVISKRAKEEARRLASQSTAVAPILLSRQLLSSLTPIDGAILLDPNGVCYSIGTILDGMATSSGDATRGARYNSAVKYVDYRKTLGEVCMAVVISEDGNVDLVA</sequence>
<keyword evidence="3" id="KW-1185">Reference proteome</keyword>
<name>A0ABU4WJH1_9BACT</name>
<gene>
    <name evidence="2" type="ORF">MOX91_06040</name>
</gene>
<accession>A0ABU4WJH1</accession>
<protein>
    <recommendedName>
        <fullName evidence="1">DAC domain-containing protein</fullName>
    </recommendedName>
</protein>
<dbReference type="InterPro" id="IPR036888">
    <property type="entry name" value="DNA_integrity_DisA_N_sf"/>
</dbReference>
<reference evidence="2 3" key="1">
    <citation type="submission" date="2022-03" db="EMBL/GenBank/DDBJ databases">
        <title>Novel taxa within the pig intestine.</title>
        <authorList>
            <person name="Wylensek D."/>
            <person name="Bishof K."/>
            <person name="Afrizal A."/>
            <person name="Clavel T."/>
        </authorList>
    </citation>
    <scope>NUCLEOTIDE SEQUENCE [LARGE SCALE GENOMIC DNA]</scope>
    <source>
        <strain evidence="2 3">CLA-KB-P66</strain>
    </source>
</reference>
<dbReference type="EMBL" id="JALBUT010000006">
    <property type="protein sequence ID" value="MDX8415735.1"/>
    <property type="molecule type" value="Genomic_DNA"/>
</dbReference>
<evidence type="ECO:0000313" key="2">
    <source>
        <dbReference type="EMBL" id="MDX8415735.1"/>
    </source>
</evidence>
<comment type="caution">
    <text evidence="2">The sequence shown here is derived from an EMBL/GenBank/DDBJ whole genome shotgun (WGS) entry which is preliminary data.</text>
</comment>